<feature type="region of interest" description="Disordered" evidence="1">
    <location>
        <begin position="676"/>
        <end position="710"/>
    </location>
</feature>
<feature type="compositionally biased region" description="Basic and acidic residues" evidence="1">
    <location>
        <begin position="616"/>
        <end position="630"/>
    </location>
</feature>
<proteinExistence type="predicted"/>
<organism evidence="2">
    <name type="scientific">Tanacetum cinerariifolium</name>
    <name type="common">Dalmatian daisy</name>
    <name type="synonym">Chrysanthemum cinerariifolium</name>
    <dbReference type="NCBI Taxonomy" id="118510"/>
    <lineage>
        <taxon>Eukaryota</taxon>
        <taxon>Viridiplantae</taxon>
        <taxon>Streptophyta</taxon>
        <taxon>Embryophyta</taxon>
        <taxon>Tracheophyta</taxon>
        <taxon>Spermatophyta</taxon>
        <taxon>Magnoliopsida</taxon>
        <taxon>eudicotyledons</taxon>
        <taxon>Gunneridae</taxon>
        <taxon>Pentapetalae</taxon>
        <taxon>asterids</taxon>
        <taxon>campanulids</taxon>
        <taxon>Asterales</taxon>
        <taxon>Asteraceae</taxon>
        <taxon>Asteroideae</taxon>
        <taxon>Anthemideae</taxon>
        <taxon>Anthemidinae</taxon>
        <taxon>Tanacetum</taxon>
    </lineage>
</organism>
<evidence type="ECO:0000256" key="1">
    <source>
        <dbReference type="SAM" id="MobiDB-lite"/>
    </source>
</evidence>
<dbReference type="AlphaFoldDB" id="A0A699GE65"/>
<evidence type="ECO:0000313" key="2">
    <source>
        <dbReference type="EMBL" id="GEU28224.1"/>
    </source>
</evidence>
<feature type="compositionally biased region" description="Basic and acidic residues" evidence="1">
    <location>
        <begin position="525"/>
        <end position="534"/>
    </location>
</feature>
<reference evidence="2" key="1">
    <citation type="journal article" date="2019" name="Sci. Rep.">
        <title>Draft genome of Tanacetum cinerariifolium, the natural source of mosquito coil.</title>
        <authorList>
            <person name="Yamashiro T."/>
            <person name="Shiraishi A."/>
            <person name="Satake H."/>
            <person name="Nakayama K."/>
        </authorList>
    </citation>
    <scope>NUCLEOTIDE SEQUENCE</scope>
</reference>
<comment type="caution">
    <text evidence="2">The sequence shown here is derived from an EMBL/GenBank/DDBJ whole genome shotgun (WGS) entry which is preliminary data.</text>
</comment>
<accession>A0A699GE65</accession>
<protein>
    <submittedName>
        <fullName evidence="2">Uncharacterized protein</fullName>
    </submittedName>
</protein>
<feature type="region of interest" description="Disordered" evidence="1">
    <location>
        <begin position="485"/>
        <end position="562"/>
    </location>
</feature>
<feature type="region of interest" description="Disordered" evidence="1">
    <location>
        <begin position="608"/>
        <end position="644"/>
    </location>
</feature>
<feature type="compositionally biased region" description="Basic residues" evidence="1">
    <location>
        <begin position="432"/>
        <end position="442"/>
    </location>
</feature>
<feature type="compositionally biased region" description="Basic residues" evidence="1">
    <location>
        <begin position="544"/>
        <end position="555"/>
    </location>
</feature>
<sequence length="710" mass="75200">MAAVFSSAAELILFGGDVVRSNRKGKSPASKIGPRYLSKNFSFVFPRSMRHLNIHAHSIAKSTSRTTAAIDADRDPRGGSAWAVFQGQLSVFSSRLSCWHGPAISWWCPAPPARSRHSRAAGSTEAGIPNAAALVQHGAVRQPLPGGAVQEEKQRLTARGKRPASAPVRERFQFLDAGCGAVLHAAQVHQRAHGAVSVLLVDGLTVGFAELDPQALGSDELGAHLGRGHGLEHALVHAIEIGFHFLLLPCGARVHVGRGDGVLAVEGVGAGCGQQQRQCEQGFSESHGASDRIEHLLVNIAPPPAAHVAADQARAQMHPGVAHFEAFLAAVGVGGAGLDLAEMSASVGHGILLVKRAVYPGPTAHAPALWPGRCGGAMDRNHRPQSAQGVRRPARRRQRHPRGGAAVAHPAGRQRQPDAPARRLQRSAVRAHAARHRAHHPRVGPGGTGQARAVRYRRHAATGQLRAAAGDHHRHHCRYRLRPARSAGAVPGRAARAGARHPGGGAAGRSGPGTDPARTGGTRSGPDDARDHVARPAYPGAVRRTLRVRAARRTSGRQCQKTVAGALLRARSRHRVVHGRRVSWRDGRCAGARGAHAPRRFIRALLPGAARNPAHQRPDCRGAQPPDRRQPGTGGHGAAGGDPRLYQDRHLARTHPPRPCPRLGARAAAGNLRALAAGHGRRSPQRGGSRDIDNMLNSQNENDSHLSCCQ</sequence>
<gene>
    <name evidence="2" type="ORF">Tci_000202</name>
</gene>
<feature type="compositionally biased region" description="Basic residues" evidence="1">
    <location>
        <begin position="392"/>
        <end position="402"/>
    </location>
</feature>
<feature type="compositionally biased region" description="Low complexity" evidence="1">
    <location>
        <begin position="485"/>
        <end position="497"/>
    </location>
</feature>
<dbReference type="EMBL" id="BKCJ010000002">
    <property type="protein sequence ID" value="GEU28224.1"/>
    <property type="molecule type" value="Genomic_DNA"/>
</dbReference>
<name>A0A699GE65_TANCI</name>
<feature type="region of interest" description="Disordered" evidence="1">
    <location>
        <begin position="375"/>
        <end position="452"/>
    </location>
</feature>
<feature type="compositionally biased region" description="Gly residues" evidence="1">
    <location>
        <begin position="501"/>
        <end position="511"/>
    </location>
</feature>
<feature type="compositionally biased region" description="Polar residues" evidence="1">
    <location>
        <begin position="695"/>
        <end position="710"/>
    </location>
</feature>